<feature type="domain" description="Major facilitator superfamily (MFS) profile" evidence="7">
    <location>
        <begin position="19"/>
        <end position="412"/>
    </location>
</feature>
<feature type="transmembrane region" description="Helical" evidence="6">
    <location>
        <begin position="174"/>
        <end position="193"/>
    </location>
</feature>
<dbReference type="STRING" id="1164594.SAMN05216204_11817"/>
<feature type="transmembrane region" description="Helical" evidence="6">
    <location>
        <begin position="316"/>
        <end position="335"/>
    </location>
</feature>
<dbReference type="PROSITE" id="PS50850">
    <property type="entry name" value="MFS"/>
    <property type="match status" value="1"/>
</dbReference>
<dbReference type="Pfam" id="PF07690">
    <property type="entry name" value="MFS_1"/>
    <property type="match status" value="1"/>
</dbReference>
<keyword evidence="4 6" id="KW-1133">Transmembrane helix</keyword>
<dbReference type="GO" id="GO:0022857">
    <property type="term" value="F:transmembrane transporter activity"/>
    <property type="evidence" value="ECO:0007669"/>
    <property type="project" value="InterPro"/>
</dbReference>
<feature type="transmembrane region" description="Helical" evidence="6">
    <location>
        <begin position="225"/>
        <end position="246"/>
    </location>
</feature>
<feature type="transmembrane region" description="Helical" evidence="6">
    <location>
        <begin position="110"/>
        <end position="131"/>
    </location>
</feature>
<dbReference type="InterPro" id="IPR020846">
    <property type="entry name" value="MFS_dom"/>
</dbReference>
<proteinExistence type="predicted"/>
<name>A0A1I1Q3H4_9BURK</name>
<sequence>MQDQPNAPRLSGVAVFFYVFLPFALGHYLSSLLRNVNAVLASHLVGALALTPGELGLLTSAFFFAFALVQLPVGIALDRWGPRKVQLAMMLVGAVGALLFSRGSGFGQLVVARAIMGFGLGGCFMAAVKAMSTWIAPSKLPSVHGYLIAVGGLGAATATMPVRLALEYTDWRGLFVMLAALTACCGLLIWLLCPRATGPAPARGPLGAALRSVFQAPVFRTTASLVLLPHAVFFGIQGLWIGRWLSDVARFSDDAVAYLLYMGMAAVIFGAIAVGMITEWAGRRGIAPLDVAAAGIAVFLLVQAGFIVGYQPSFQLLSVMFTLVGTITGIEYAIIAQSMPRELTGRAATCLNLLIFIGAFVVQAGFGLMVGLWAPGEGGQAPAIAYRAAFAVLLALQLPGLVGFVLRRRREAMAARVAALEEPLAAPL</sequence>
<feature type="transmembrane region" description="Helical" evidence="6">
    <location>
        <begin position="289"/>
        <end position="310"/>
    </location>
</feature>
<feature type="transmembrane region" description="Helical" evidence="6">
    <location>
        <begin position="384"/>
        <end position="406"/>
    </location>
</feature>
<dbReference type="PANTHER" id="PTHR43124">
    <property type="entry name" value="PURINE EFFLUX PUMP PBUE"/>
    <property type="match status" value="1"/>
</dbReference>
<gene>
    <name evidence="8" type="ORF">SAMN05216204_11817</name>
</gene>
<evidence type="ECO:0000256" key="5">
    <source>
        <dbReference type="ARBA" id="ARBA00023136"/>
    </source>
</evidence>
<dbReference type="SUPFAM" id="SSF103473">
    <property type="entry name" value="MFS general substrate transporter"/>
    <property type="match status" value="1"/>
</dbReference>
<reference evidence="9" key="1">
    <citation type="submission" date="2016-10" db="EMBL/GenBank/DDBJ databases">
        <authorList>
            <person name="Varghese N."/>
            <person name="Submissions S."/>
        </authorList>
    </citation>
    <scope>NUCLEOTIDE SEQUENCE [LARGE SCALE GENOMIC DNA]</scope>
    <source>
        <strain evidence="9">CGMCC 1.12041</strain>
    </source>
</reference>
<evidence type="ECO:0000256" key="4">
    <source>
        <dbReference type="ARBA" id="ARBA00022989"/>
    </source>
</evidence>
<evidence type="ECO:0000256" key="2">
    <source>
        <dbReference type="ARBA" id="ARBA00022475"/>
    </source>
</evidence>
<feature type="transmembrane region" description="Helical" evidence="6">
    <location>
        <begin position="87"/>
        <end position="104"/>
    </location>
</feature>
<protein>
    <submittedName>
        <fullName evidence="8">Predicted arabinose efflux permease, MFS family</fullName>
    </submittedName>
</protein>
<feature type="transmembrane region" description="Helical" evidence="6">
    <location>
        <begin position="347"/>
        <end position="372"/>
    </location>
</feature>
<evidence type="ECO:0000259" key="7">
    <source>
        <dbReference type="PROSITE" id="PS50850"/>
    </source>
</evidence>
<evidence type="ECO:0000313" key="9">
    <source>
        <dbReference type="Proteomes" id="UP000198639"/>
    </source>
</evidence>
<dbReference type="InterPro" id="IPR050189">
    <property type="entry name" value="MFS_Efflux_Transporters"/>
</dbReference>
<evidence type="ECO:0000256" key="3">
    <source>
        <dbReference type="ARBA" id="ARBA00022692"/>
    </source>
</evidence>
<feature type="transmembrane region" description="Helical" evidence="6">
    <location>
        <begin position="55"/>
        <end position="75"/>
    </location>
</feature>
<keyword evidence="3 6" id="KW-0812">Transmembrane</keyword>
<dbReference type="OrthoDB" id="5291895at2"/>
<dbReference type="PANTHER" id="PTHR43124:SF3">
    <property type="entry name" value="CHLORAMPHENICOL EFFLUX PUMP RV0191"/>
    <property type="match status" value="1"/>
</dbReference>
<dbReference type="Proteomes" id="UP000198639">
    <property type="component" value="Unassembled WGS sequence"/>
</dbReference>
<feature type="transmembrane region" description="Helical" evidence="6">
    <location>
        <begin position="143"/>
        <end position="162"/>
    </location>
</feature>
<dbReference type="RefSeq" id="WP_091875395.1">
    <property type="nucleotide sequence ID" value="NZ_FOLD01000018.1"/>
</dbReference>
<feature type="transmembrane region" description="Helical" evidence="6">
    <location>
        <begin position="258"/>
        <end position="277"/>
    </location>
</feature>
<keyword evidence="9" id="KW-1185">Reference proteome</keyword>
<dbReference type="Gene3D" id="1.20.1250.20">
    <property type="entry name" value="MFS general substrate transporter like domains"/>
    <property type="match status" value="1"/>
</dbReference>
<comment type="subcellular location">
    <subcellularLocation>
        <location evidence="1">Cell membrane</location>
        <topology evidence="1">Multi-pass membrane protein</topology>
    </subcellularLocation>
</comment>
<evidence type="ECO:0000313" key="8">
    <source>
        <dbReference type="EMBL" id="SFD16674.1"/>
    </source>
</evidence>
<accession>A0A1I1Q3H4</accession>
<feature type="transmembrane region" description="Helical" evidence="6">
    <location>
        <begin position="12"/>
        <end position="30"/>
    </location>
</feature>
<dbReference type="GO" id="GO:0005886">
    <property type="term" value="C:plasma membrane"/>
    <property type="evidence" value="ECO:0007669"/>
    <property type="project" value="UniProtKB-SubCell"/>
</dbReference>
<dbReference type="EMBL" id="FOLD01000018">
    <property type="protein sequence ID" value="SFD16674.1"/>
    <property type="molecule type" value="Genomic_DNA"/>
</dbReference>
<evidence type="ECO:0000256" key="6">
    <source>
        <dbReference type="SAM" id="Phobius"/>
    </source>
</evidence>
<dbReference type="AlphaFoldDB" id="A0A1I1Q3H4"/>
<evidence type="ECO:0000256" key="1">
    <source>
        <dbReference type="ARBA" id="ARBA00004651"/>
    </source>
</evidence>
<keyword evidence="5 6" id="KW-0472">Membrane</keyword>
<organism evidence="8 9">
    <name type="scientific">Massilia yuzhufengensis</name>
    <dbReference type="NCBI Taxonomy" id="1164594"/>
    <lineage>
        <taxon>Bacteria</taxon>
        <taxon>Pseudomonadati</taxon>
        <taxon>Pseudomonadota</taxon>
        <taxon>Betaproteobacteria</taxon>
        <taxon>Burkholderiales</taxon>
        <taxon>Oxalobacteraceae</taxon>
        <taxon>Telluria group</taxon>
        <taxon>Massilia</taxon>
    </lineage>
</organism>
<keyword evidence="2" id="KW-1003">Cell membrane</keyword>
<dbReference type="InterPro" id="IPR036259">
    <property type="entry name" value="MFS_trans_sf"/>
</dbReference>
<dbReference type="InterPro" id="IPR011701">
    <property type="entry name" value="MFS"/>
</dbReference>